<dbReference type="RefSeq" id="WP_413276365.1">
    <property type="nucleotide sequence ID" value="NZ_JBHFNT010000048.1"/>
</dbReference>
<dbReference type="Proteomes" id="UP001576780">
    <property type="component" value="Unassembled WGS sequence"/>
</dbReference>
<reference evidence="1 2" key="1">
    <citation type="submission" date="2024-09" db="EMBL/GenBank/DDBJ databases">
        <title>Floridaenema gen nov. (Aerosakkonemataceae, Aerosakkonematales ord. nov., Cyanobacteria) from benthic tropical and subtropical fresh waters, with the description of four new species.</title>
        <authorList>
            <person name="Moretto J.A."/>
            <person name="Berthold D.E."/>
            <person name="Lefler F.W."/>
            <person name="Huang I.-S."/>
            <person name="Laughinghouse H. IV."/>
        </authorList>
    </citation>
    <scope>NUCLEOTIDE SEQUENCE [LARGE SCALE GENOMIC DNA]</scope>
    <source>
        <strain evidence="1 2">BLCC-F167</strain>
    </source>
</reference>
<organism evidence="1 2">
    <name type="scientific">Floridaenema evergladense BLCC-F167</name>
    <dbReference type="NCBI Taxonomy" id="3153639"/>
    <lineage>
        <taxon>Bacteria</taxon>
        <taxon>Bacillati</taxon>
        <taxon>Cyanobacteriota</taxon>
        <taxon>Cyanophyceae</taxon>
        <taxon>Oscillatoriophycideae</taxon>
        <taxon>Aerosakkonematales</taxon>
        <taxon>Aerosakkonemataceae</taxon>
        <taxon>Floridanema</taxon>
        <taxon>Floridanema evergladense</taxon>
    </lineage>
</organism>
<name>A0ABV4WFS1_9CYAN</name>
<protein>
    <recommendedName>
        <fullName evidence="3">LAGLIDADG homing endonuclease</fullName>
    </recommendedName>
</protein>
<gene>
    <name evidence="1" type="ORF">ACE1CA_05230</name>
</gene>
<accession>A0ABV4WFS1</accession>
<keyword evidence="2" id="KW-1185">Reference proteome</keyword>
<evidence type="ECO:0000313" key="1">
    <source>
        <dbReference type="EMBL" id="MFB2833917.1"/>
    </source>
</evidence>
<comment type="caution">
    <text evidence="1">The sequence shown here is derived from an EMBL/GenBank/DDBJ whole genome shotgun (WGS) entry which is preliminary data.</text>
</comment>
<evidence type="ECO:0008006" key="3">
    <source>
        <dbReference type="Google" id="ProtNLM"/>
    </source>
</evidence>
<evidence type="ECO:0000313" key="2">
    <source>
        <dbReference type="Proteomes" id="UP001576780"/>
    </source>
</evidence>
<dbReference type="EMBL" id="JBHFNT010000048">
    <property type="protein sequence ID" value="MFB2833917.1"/>
    <property type="molecule type" value="Genomic_DNA"/>
</dbReference>
<proteinExistence type="predicted"/>
<sequence>MTKDWETDEDRMMYKLKVHKKMIGWVIDKLKEEGILAKRTTGNDSSGDILIINEKDAPRVQAIIKQIQIKYNS</sequence>